<dbReference type="EMBL" id="JACHXW010000007">
    <property type="protein sequence ID" value="MBB3152781.1"/>
    <property type="molecule type" value="Genomic_DNA"/>
</dbReference>
<gene>
    <name evidence="5" type="ORF">FHS16_002838</name>
</gene>
<comment type="catalytic activity">
    <reaction evidence="1">
        <text>3',5'-cyclic CMP + H2O = CMP + H(+)</text>
        <dbReference type="Rhea" id="RHEA:72675"/>
        <dbReference type="ChEBI" id="CHEBI:15377"/>
        <dbReference type="ChEBI" id="CHEBI:15378"/>
        <dbReference type="ChEBI" id="CHEBI:58003"/>
        <dbReference type="ChEBI" id="CHEBI:60377"/>
    </reaction>
    <physiologicalReaction direction="left-to-right" evidence="1">
        <dbReference type="Rhea" id="RHEA:72676"/>
    </physiologicalReaction>
</comment>
<evidence type="ECO:0000256" key="1">
    <source>
        <dbReference type="ARBA" id="ARBA00034221"/>
    </source>
</evidence>
<dbReference type="InterPro" id="IPR024884">
    <property type="entry name" value="NAPE-PLD"/>
</dbReference>
<reference evidence="5 6" key="1">
    <citation type="submission" date="2020-08" db="EMBL/GenBank/DDBJ databases">
        <title>Genomic Encyclopedia of Type Strains, Phase III (KMG-III): the genomes of soil and plant-associated and newly described type strains.</title>
        <authorList>
            <person name="Whitman W."/>
        </authorList>
    </citation>
    <scope>NUCLEOTIDE SEQUENCE [LARGE SCALE GENOMIC DNA]</scope>
    <source>
        <strain evidence="5 6">CECT 8234</strain>
    </source>
</reference>
<dbReference type="RefSeq" id="WP_183563071.1">
    <property type="nucleotide sequence ID" value="NZ_CBCSLB010000006.1"/>
</dbReference>
<dbReference type="GO" id="GO:0070290">
    <property type="term" value="F:N-acylphosphatidylethanolamine-specific phospholipase D activity"/>
    <property type="evidence" value="ECO:0007669"/>
    <property type="project" value="InterPro"/>
</dbReference>
<accession>A0A7W5C7Z9</accession>
<evidence type="ECO:0000259" key="4">
    <source>
        <dbReference type="Pfam" id="PF12706"/>
    </source>
</evidence>
<dbReference type="GO" id="GO:0005737">
    <property type="term" value="C:cytoplasm"/>
    <property type="evidence" value="ECO:0007669"/>
    <property type="project" value="TreeGrafter"/>
</dbReference>
<dbReference type="PIRSF" id="PIRSF038896">
    <property type="entry name" value="NAPE-PLD"/>
    <property type="match status" value="1"/>
</dbReference>
<evidence type="ECO:0000256" key="2">
    <source>
        <dbReference type="ARBA" id="ARBA00034301"/>
    </source>
</evidence>
<dbReference type="AlphaFoldDB" id="A0A7W5C7Z9"/>
<dbReference type="InterPro" id="IPR001279">
    <property type="entry name" value="Metallo-B-lactamas"/>
</dbReference>
<dbReference type="Pfam" id="PF12706">
    <property type="entry name" value="Lactamase_B_2"/>
    <property type="match status" value="1"/>
</dbReference>
<evidence type="ECO:0000256" key="3">
    <source>
        <dbReference type="ARBA" id="ARBA00048505"/>
    </source>
</evidence>
<protein>
    <submittedName>
        <fullName evidence="5">L-ascorbate metabolism protein UlaG (Beta-lactamase superfamily)</fullName>
    </submittedName>
</protein>
<dbReference type="InterPro" id="IPR036866">
    <property type="entry name" value="RibonucZ/Hydroxyglut_hydro"/>
</dbReference>
<dbReference type="Proteomes" id="UP000518605">
    <property type="component" value="Unassembled WGS sequence"/>
</dbReference>
<evidence type="ECO:0000313" key="6">
    <source>
        <dbReference type="Proteomes" id="UP000518605"/>
    </source>
</evidence>
<dbReference type="PANTHER" id="PTHR15032">
    <property type="entry name" value="N-ACYL-PHOSPHATIDYLETHANOLAMINE-HYDROLYZING PHOSPHOLIPASE D"/>
    <property type="match status" value="1"/>
</dbReference>
<comment type="caution">
    <text evidence="5">The sequence shown here is derived from an EMBL/GenBank/DDBJ whole genome shotgun (WGS) entry which is preliminary data.</text>
</comment>
<sequence length="365" mass="40973">MLITIGIIALCVVVVYLVLQYYPAFGAGPSKKQRQRLSRSEQYASKRFVNAIPTSMKTSTREKLEMVSALVKGNPHARPDKPIATLQMENVHSLEAGSPPKLTWFGHSAAMLQLDGKNLLLDPMFGKAPSPFPFIGSKRFSSKLPVEIEQLPIIDAVFISHDHYDHLDYGSIVKLKDKVKRFIVPLGVAQHLIKWGVSPSIIEEHDWWDEFQYEGLRLACTPARHFSGRSLSDRDATLWCSWVIHGEAAKIFFSGDSGYGPHFKEIGNKYGPFDLTLMECGQYDVRWADIHMMPEETVQAHLDVRGEVLIPIHWGAFTLALHSWSDPIERAVKAAKAHSARIATPRIGEPVLIHGAAYPSSVWWN</sequence>
<evidence type="ECO:0000313" key="5">
    <source>
        <dbReference type="EMBL" id="MBB3152781.1"/>
    </source>
</evidence>
<dbReference type="PANTHER" id="PTHR15032:SF4">
    <property type="entry name" value="N-ACYL-PHOSPHATIDYLETHANOLAMINE-HYDROLYZING PHOSPHOLIPASE D"/>
    <property type="match status" value="1"/>
</dbReference>
<dbReference type="GO" id="GO:0008270">
    <property type="term" value="F:zinc ion binding"/>
    <property type="evidence" value="ECO:0007669"/>
    <property type="project" value="InterPro"/>
</dbReference>
<feature type="domain" description="Metallo-beta-lactamase" evidence="4">
    <location>
        <begin position="118"/>
        <end position="314"/>
    </location>
</feature>
<comment type="function">
    <text evidence="2">Counteracts the endogenous Pycsar antiviral defense system. Phosphodiesterase that enables metal-dependent hydrolysis of host cyclic nucleotide Pycsar defense signals such as cCMP and cUMP.</text>
</comment>
<dbReference type="Gene3D" id="3.60.15.10">
    <property type="entry name" value="Ribonuclease Z/Hydroxyacylglutathione hydrolase-like"/>
    <property type="match status" value="1"/>
</dbReference>
<name>A0A7W5C7Z9_9BACL</name>
<proteinExistence type="predicted"/>
<dbReference type="SUPFAM" id="SSF56281">
    <property type="entry name" value="Metallo-hydrolase/oxidoreductase"/>
    <property type="match status" value="1"/>
</dbReference>
<comment type="catalytic activity">
    <reaction evidence="3">
        <text>3',5'-cyclic UMP + H2O = UMP + H(+)</text>
        <dbReference type="Rhea" id="RHEA:70575"/>
        <dbReference type="ChEBI" id="CHEBI:15377"/>
        <dbReference type="ChEBI" id="CHEBI:15378"/>
        <dbReference type="ChEBI" id="CHEBI:57865"/>
        <dbReference type="ChEBI" id="CHEBI:184387"/>
    </reaction>
    <physiologicalReaction direction="left-to-right" evidence="3">
        <dbReference type="Rhea" id="RHEA:70576"/>
    </physiologicalReaction>
</comment>
<keyword evidence="6" id="KW-1185">Reference proteome</keyword>
<organism evidence="5 6">
    <name type="scientific">Paenibacillus endophyticus</name>
    <dbReference type="NCBI Taxonomy" id="1294268"/>
    <lineage>
        <taxon>Bacteria</taxon>
        <taxon>Bacillati</taxon>
        <taxon>Bacillota</taxon>
        <taxon>Bacilli</taxon>
        <taxon>Bacillales</taxon>
        <taxon>Paenibacillaceae</taxon>
        <taxon>Paenibacillus</taxon>
    </lineage>
</organism>